<proteinExistence type="predicted"/>
<organism evidence="1 2">
    <name type="scientific">Enterococcus florum</name>
    <dbReference type="NCBI Taxonomy" id="2480627"/>
    <lineage>
        <taxon>Bacteria</taxon>
        <taxon>Bacillati</taxon>
        <taxon>Bacillota</taxon>
        <taxon>Bacilli</taxon>
        <taxon>Lactobacillales</taxon>
        <taxon>Enterococcaceae</taxon>
        <taxon>Enterococcus</taxon>
    </lineage>
</organism>
<accession>A0A4P5P8V3</accession>
<dbReference type="InterPro" id="IPR014825">
    <property type="entry name" value="DNA_alkylation"/>
</dbReference>
<dbReference type="Proteomes" id="UP000290567">
    <property type="component" value="Unassembled WGS sequence"/>
</dbReference>
<keyword evidence="2" id="KW-1185">Reference proteome</keyword>
<dbReference type="Pfam" id="PF08713">
    <property type="entry name" value="DNA_alkylation"/>
    <property type="match status" value="1"/>
</dbReference>
<evidence type="ECO:0000313" key="1">
    <source>
        <dbReference type="EMBL" id="GCF94467.1"/>
    </source>
</evidence>
<protein>
    <recommendedName>
        <fullName evidence="3">DNA alkylation repair protein</fullName>
    </recommendedName>
</protein>
<dbReference type="SUPFAM" id="SSF48371">
    <property type="entry name" value="ARM repeat"/>
    <property type="match status" value="1"/>
</dbReference>
<evidence type="ECO:0008006" key="3">
    <source>
        <dbReference type="Google" id="ProtNLM"/>
    </source>
</evidence>
<reference evidence="2" key="1">
    <citation type="submission" date="2019-02" db="EMBL/GenBank/DDBJ databases">
        <title>Draft genome sequence of Enterococcus sp. Gos25-1.</title>
        <authorList>
            <person name="Tanaka N."/>
            <person name="Shiwa Y."/>
            <person name="Fujita N."/>
        </authorList>
    </citation>
    <scope>NUCLEOTIDE SEQUENCE [LARGE SCALE GENOMIC DNA]</scope>
    <source>
        <strain evidence="2">Gos25-1</strain>
    </source>
</reference>
<sequence length="241" mass="27842">MTQSTYDIVNHLKHISSDKYKTNVIKLGIPEEDALGVPTSELRKIARTLPKDKLFLYELWKTGYHECKLLTVLSLKPKECTENEILALMEEIDSWDLCDLFCKTILIKRDFDFYIHLWIQSEELFKRRAAFTLIASKSTHAKLSDEEIADYLKLIEQHSDDERLLVKKAASWALRELGKISYDAKERSIETATALLQQPSKTQQWIAKEALKELQTLVKVDGRSRLISNKSKMGKEVSNPK</sequence>
<dbReference type="OrthoDB" id="9775346at2"/>
<dbReference type="InterPro" id="IPR016024">
    <property type="entry name" value="ARM-type_fold"/>
</dbReference>
<comment type="caution">
    <text evidence="1">The sequence shown here is derived from an EMBL/GenBank/DDBJ whole genome shotgun (WGS) entry which is preliminary data.</text>
</comment>
<dbReference type="EMBL" id="BJCC01000019">
    <property type="protein sequence ID" value="GCF94467.1"/>
    <property type="molecule type" value="Genomic_DNA"/>
</dbReference>
<dbReference type="CDD" id="cd06561">
    <property type="entry name" value="AlkD_like"/>
    <property type="match status" value="1"/>
</dbReference>
<dbReference type="AlphaFoldDB" id="A0A4P5P8V3"/>
<name>A0A4P5P8V3_9ENTE</name>
<dbReference type="PANTHER" id="PTHR41291">
    <property type="entry name" value="DNA ALKYLATION REPAIR PROTEIN"/>
    <property type="match status" value="1"/>
</dbReference>
<evidence type="ECO:0000313" key="2">
    <source>
        <dbReference type="Proteomes" id="UP000290567"/>
    </source>
</evidence>
<dbReference type="RefSeq" id="WP_146622892.1">
    <property type="nucleotide sequence ID" value="NZ_BJCC01000019.1"/>
</dbReference>
<dbReference type="Gene3D" id="1.25.10.90">
    <property type="match status" value="1"/>
</dbReference>
<dbReference type="PANTHER" id="PTHR41291:SF1">
    <property type="entry name" value="DNA ALKYLATION REPAIR PROTEIN"/>
    <property type="match status" value="1"/>
</dbReference>
<gene>
    <name evidence="1" type="ORF">NRIC_23580</name>
</gene>